<evidence type="ECO:0000313" key="1">
    <source>
        <dbReference type="EMBL" id="WOC14025.1"/>
    </source>
</evidence>
<proteinExistence type="predicted"/>
<reference evidence="1" key="1">
    <citation type="submission" date="2023-06" db="EMBL/GenBank/DDBJ databases">
        <title>Gordonia sp. nov. and Pseudochrobactrum sp. nov., two species isolated from the burying beetle Nicrophorus vespilloides.</title>
        <authorList>
            <person name="Poehlein A."/>
            <person name="Guzman J."/>
            <person name="Daniel R."/>
            <person name="Vilcinskas A."/>
        </authorList>
    </citation>
    <scope>NUCLEOTIDE SEQUENCE</scope>
    <source>
        <strain evidence="1">MP11Mi</strain>
    </source>
</reference>
<accession>A0AA97CWW5</accession>
<protein>
    <submittedName>
        <fullName evidence="1">Uncharacterized protein</fullName>
    </submittedName>
</protein>
<organism evidence="1">
    <name type="scientific">Gordonia sp. MP11Mi</name>
    <dbReference type="NCBI Taxonomy" id="3022769"/>
    <lineage>
        <taxon>Bacteria</taxon>
        <taxon>Bacillati</taxon>
        <taxon>Actinomycetota</taxon>
        <taxon>Actinomycetes</taxon>
        <taxon>Mycobacteriales</taxon>
        <taxon>Gordoniaceae</taxon>
        <taxon>Gordonia</taxon>
    </lineage>
</organism>
<gene>
    <name evidence="1" type="ORF">MP11Mi_31370</name>
</gene>
<dbReference type="AlphaFoldDB" id="A0AA97CWW5"/>
<sequence>MRSSYSHRSRIMTGLVGAAVAGGALLGGFAVTGTANADPSFDPAKLPSCLELVKKDGTVNKSLEQSSRFNHGCAPVDIYAPGLTLEQRKAFVNSDSPNYGRIIADLNMKFDQTGKPRNGQYPVQPWDQ</sequence>
<name>A0AA97CWW5_9ACTN</name>
<dbReference type="EMBL" id="CP128986">
    <property type="protein sequence ID" value="WOC14025.1"/>
    <property type="molecule type" value="Genomic_DNA"/>
</dbReference>